<dbReference type="InterPro" id="IPR011583">
    <property type="entry name" value="Chitinase_II/V-like_cat"/>
</dbReference>
<dbReference type="SMART" id="SM00257">
    <property type="entry name" value="LysM"/>
    <property type="match status" value="1"/>
</dbReference>
<dbReference type="GO" id="GO:0005975">
    <property type="term" value="P:carbohydrate metabolic process"/>
    <property type="evidence" value="ECO:0007669"/>
    <property type="project" value="InterPro"/>
</dbReference>
<dbReference type="PANTHER" id="PTHR46066:SF2">
    <property type="entry name" value="CHITINASE DOMAIN-CONTAINING PROTEIN 1"/>
    <property type="match status" value="1"/>
</dbReference>
<dbReference type="InterPro" id="IPR036779">
    <property type="entry name" value="LysM_dom_sf"/>
</dbReference>
<dbReference type="GO" id="GO:0016798">
    <property type="term" value="F:hydrolase activity, acting on glycosyl bonds"/>
    <property type="evidence" value="ECO:0007669"/>
    <property type="project" value="UniProtKB-KW"/>
</dbReference>
<dbReference type="InterPro" id="IPR041704">
    <property type="entry name" value="CFLE_GH18"/>
</dbReference>
<dbReference type="Pfam" id="PF01476">
    <property type="entry name" value="LysM"/>
    <property type="match status" value="1"/>
</dbReference>
<protein>
    <submittedName>
        <fullName evidence="5">Spore germination protein YaaH</fullName>
    </submittedName>
</protein>
<sequence length="397" mass="44905">MYIHVVQSGETLWALANRYGVTIQQIVAANGLSVPETLVIGQALVVPQANQLAKPNFLRRGQKHLRSFKSIPSKEVNAYLINLGDAGQRMVELVGNDLTYLSPFSYEAKSDGSLKDLNDFQVLKIARAHKVSPLMSITNIADKGFDSEIAYVVLNDPSIQEILINNILSILIARGYSGLNVDFEYVPPEVRERYNNFLWQLVNRLHPLGFSVSSALAPKLSSQQKGLLYEAHDFSTHGQLLDFVVIMTYEWGWAGGPPMAIAPFNMVKRVLDYAVTVIPRPKIMIGIAVYARDWTLPFVEGGPIARTFSPQYAIQLAVRYNTSIQYDQLSQSPFFRYTDEFGRLHEVWFEDARSIQAKFNLVKDYNLRGISYWVLPTSFPQVWLVQEDSFNVVKLFT</sequence>
<dbReference type="OrthoDB" id="9769314at2"/>
<dbReference type="InterPro" id="IPR018392">
    <property type="entry name" value="LysM"/>
</dbReference>
<evidence type="ECO:0000256" key="1">
    <source>
        <dbReference type="ARBA" id="ARBA00022801"/>
    </source>
</evidence>
<evidence type="ECO:0000259" key="3">
    <source>
        <dbReference type="PROSITE" id="PS51782"/>
    </source>
</evidence>
<organism evidence="5 6">
    <name type="scientific">Candidatus Desulfosporosinus infrequens</name>
    <dbReference type="NCBI Taxonomy" id="2043169"/>
    <lineage>
        <taxon>Bacteria</taxon>
        <taxon>Bacillati</taxon>
        <taxon>Bacillota</taxon>
        <taxon>Clostridia</taxon>
        <taxon>Eubacteriales</taxon>
        <taxon>Desulfitobacteriaceae</taxon>
        <taxon>Desulfosporosinus</taxon>
    </lineage>
</organism>
<accession>A0A2U3K4R4</accession>
<dbReference type="AlphaFoldDB" id="A0A2U3K4R4"/>
<dbReference type="InterPro" id="IPR029070">
    <property type="entry name" value="Chitinase_insertion_sf"/>
</dbReference>
<dbReference type="GO" id="GO:0008061">
    <property type="term" value="F:chitin binding"/>
    <property type="evidence" value="ECO:0007669"/>
    <property type="project" value="InterPro"/>
</dbReference>
<dbReference type="CDD" id="cd00118">
    <property type="entry name" value="LysM"/>
    <property type="match status" value="1"/>
</dbReference>
<evidence type="ECO:0000256" key="2">
    <source>
        <dbReference type="ARBA" id="ARBA00023295"/>
    </source>
</evidence>
<dbReference type="Gene3D" id="3.10.350.10">
    <property type="entry name" value="LysM domain"/>
    <property type="match status" value="1"/>
</dbReference>
<dbReference type="PANTHER" id="PTHR46066">
    <property type="entry name" value="CHITINASE DOMAIN-CONTAINING PROTEIN 1 FAMILY MEMBER"/>
    <property type="match status" value="1"/>
</dbReference>
<dbReference type="InterPro" id="IPR001223">
    <property type="entry name" value="Glyco_hydro18_cat"/>
</dbReference>
<evidence type="ECO:0000259" key="4">
    <source>
        <dbReference type="PROSITE" id="PS51910"/>
    </source>
</evidence>
<dbReference type="Proteomes" id="UP000238916">
    <property type="component" value="Unassembled WGS sequence"/>
</dbReference>
<dbReference type="GO" id="GO:0070492">
    <property type="term" value="F:oligosaccharide binding"/>
    <property type="evidence" value="ECO:0007669"/>
    <property type="project" value="TreeGrafter"/>
</dbReference>
<dbReference type="GO" id="GO:0012505">
    <property type="term" value="C:endomembrane system"/>
    <property type="evidence" value="ECO:0007669"/>
    <property type="project" value="TreeGrafter"/>
</dbReference>
<keyword evidence="1" id="KW-0378">Hydrolase</keyword>
<proteinExistence type="predicted"/>
<dbReference type="CDD" id="cd02874">
    <property type="entry name" value="GH18_CFLE_spore_hydrolase"/>
    <property type="match status" value="1"/>
</dbReference>
<dbReference type="Gene3D" id="3.10.50.10">
    <property type="match status" value="1"/>
</dbReference>
<dbReference type="SUPFAM" id="SSF54106">
    <property type="entry name" value="LysM domain"/>
    <property type="match status" value="1"/>
</dbReference>
<dbReference type="SUPFAM" id="SSF51445">
    <property type="entry name" value="(Trans)glycosidases"/>
    <property type="match status" value="1"/>
</dbReference>
<keyword evidence="2" id="KW-0326">Glycosidase</keyword>
<dbReference type="SMART" id="SM00636">
    <property type="entry name" value="Glyco_18"/>
    <property type="match status" value="1"/>
</dbReference>
<gene>
    <name evidence="5" type="primary">yaaH</name>
    <name evidence="5" type="ORF">SBF1_1380001</name>
</gene>
<reference evidence="6" key="1">
    <citation type="submission" date="2018-02" db="EMBL/GenBank/DDBJ databases">
        <authorList>
            <person name="Hausmann B."/>
        </authorList>
    </citation>
    <scope>NUCLEOTIDE SEQUENCE [LARGE SCALE GENOMIC DNA]</scope>
    <source>
        <strain evidence="6">Peat soil MAG SbF1</strain>
    </source>
</reference>
<dbReference type="Pfam" id="PF00704">
    <property type="entry name" value="Glyco_hydro_18"/>
    <property type="match status" value="1"/>
</dbReference>
<dbReference type="Gene3D" id="3.20.20.80">
    <property type="entry name" value="Glycosidases"/>
    <property type="match status" value="1"/>
</dbReference>
<dbReference type="EMBL" id="OMOF01000044">
    <property type="protein sequence ID" value="SPF34636.1"/>
    <property type="molecule type" value="Genomic_DNA"/>
</dbReference>
<evidence type="ECO:0000313" key="6">
    <source>
        <dbReference type="Proteomes" id="UP000238916"/>
    </source>
</evidence>
<name>A0A2U3K4R4_9FIRM</name>
<dbReference type="InterPro" id="IPR017853">
    <property type="entry name" value="GH"/>
</dbReference>
<dbReference type="PROSITE" id="PS51910">
    <property type="entry name" value="GH18_2"/>
    <property type="match status" value="1"/>
</dbReference>
<feature type="domain" description="LysM" evidence="3">
    <location>
        <begin position="2"/>
        <end position="46"/>
    </location>
</feature>
<feature type="domain" description="GH18" evidence="4">
    <location>
        <begin position="74"/>
        <end position="397"/>
    </location>
</feature>
<dbReference type="PROSITE" id="PS51782">
    <property type="entry name" value="LYSM"/>
    <property type="match status" value="1"/>
</dbReference>
<evidence type="ECO:0000313" key="5">
    <source>
        <dbReference type="EMBL" id="SPF34636.1"/>
    </source>
</evidence>